<evidence type="ECO:0000313" key="1">
    <source>
        <dbReference type="EMBL" id="GAA2035649.1"/>
    </source>
</evidence>
<gene>
    <name evidence="1" type="ORF">GCM10009720_15220</name>
</gene>
<sequence>MSQPVLPTELALDIERAGFYPQLVADVMVQQLGDREILSHYVHVETHFGYDDLHRHITVLVLASGNVLAALHLNDLQDEVPGGPPRASVATEIVPLSKIGSCVVTTGYDNPQHYEPGEAPSEVTLVLSWAGGARMEFVPNLCDDPDCDADHGYMGTRITEDLVLRIAGKADGQQAVNKALAFSRTLRDAILENAT</sequence>
<proteinExistence type="predicted"/>
<comment type="caution">
    <text evidence="1">The sequence shown here is derived from an EMBL/GenBank/DDBJ whole genome shotgun (WGS) entry which is preliminary data.</text>
</comment>
<dbReference type="RefSeq" id="WP_343957178.1">
    <property type="nucleotide sequence ID" value="NZ_BAAAMN010000026.1"/>
</dbReference>
<dbReference type="Proteomes" id="UP001501461">
    <property type="component" value="Unassembled WGS sequence"/>
</dbReference>
<evidence type="ECO:0000313" key="2">
    <source>
        <dbReference type="Proteomes" id="UP001501461"/>
    </source>
</evidence>
<keyword evidence="2" id="KW-1185">Reference proteome</keyword>
<name>A0ABN2ULD4_9MICC</name>
<protein>
    <submittedName>
        <fullName evidence="1">DUF5998 family protein</fullName>
    </submittedName>
</protein>
<dbReference type="Pfam" id="PF19461">
    <property type="entry name" value="DUF5998"/>
    <property type="match status" value="1"/>
</dbReference>
<organism evidence="1 2">
    <name type="scientific">Yaniella flava</name>
    <dbReference type="NCBI Taxonomy" id="287930"/>
    <lineage>
        <taxon>Bacteria</taxon>
        <taxon>Bacillati</taxon>
        <taxon>Actinomycetota</taxon>
        <taxon>Actinomycetes</taxon>
        <taxon>Micrococcales</taxon>
        <taxon>Micrococcaceae</taxon>
        <taxon>Yaniella</taxon>
    </lineage>
</organism>
<accession>A0ABN2ULD4</accession>
<dbReference type="InterPro" id="IPR046040">
    <property type="entry name" value="DUF5998"/>
</dbReference>
<dbReference type="EMBL" id="BAAAMN010000026">
    <property type="protein sequence ID" value="GAA2035649.1"/>
    <property type="molecule type" value="Genomic_DNA"/>
</dbReference>
<reference evidence="1 2" key="1">
    <citation type="journal article" date="2019" name="Int. J. Syst. Evol. Microbiol.">
        <title>The Global Catalogue of Microorganisms (GCM) 10K type strain sequencing project: providing services to taxonomists for standard genome sequencing and annotation.</title>
        <authorList>
            <consortium name="The Broad Institute Genomics Platform"/>
            <consortium name="The Broad Institute Genome Sequencing Center for Infectious Disease"/>
            <person name="Wu L."/>
            <person name="Ma J."/>
        </authorList>
    </citation>
    <scope>NUCLEOTIDE SEQUENCE [LARGE SCALE GENOMIC DNA]</scope>
    <source>
        <strain evidence="1 2">JCM 13595</strain>
    </source>
</reference>